<proteinExistence type="predicted"/>
<gene>
    <name evidence="2" type="ORF">FIV42_05425</name>
</gene>
<dbReference type="GO" id="GO:0005509">
    <property type="term" value="F:calcium ion binding"/>
    <property type="evidence" value="ECO:0007669"/>
    <property type="project" value="InterPro"/>
</dbReference>
<dbReference type="EMBL" id="CP041186">
    <property type="protein sequence ID" value="QDG50189.1"/>
    <property type="molecule type" value="Genomic_DNA"/>
</dbReference>
<feature type="domain" description="EF-hand" evidence="1">
    <location>
        <begin position="295"/>
        <end position="330"/>
    </location>
</feature>
<dbReference type="Proteomes" id="UP000315995">
    <property type="component" value="Chromosome"/>
</dbReference>
<dbReference type="InterPro" id="IPR018247">
    <property type="entry name" value="EF_Hand_1_Ca_BS"/>
</dbReference>
<evidence type="ECO:0000259" key="1">
    <source>
        <dbReference type="PROSITE" id="PS50222"/>
    </source>
</evidence>
<keyword evidence="3" id="KW-1185">Reference proteome</keyword>
<dbReference type="PROSITE" id="PS50222">
    <property type="entry name" value="EF_HAND_2"/>
    <property type="match status" value="1"/>
</dbReference>
<accession>A0A5B8Y0J4</accession>
<dbReference type="Gene3D" id="1.10.238.10">
    <property type="entry name" value="EF-hand"/>
    <property type="match status" value="2"/>
</dbReference>
<dbReference type="SUPFAM" id="SSF47473">
    <property type="entry name" value="EF-hand"/>
    <property type="match status" value="1"/>
</dbReference>
<name>A0A4Y6PQ04_PERCE</name>
<protein>
    <recommendedName>
        <fullName evidence="1">EF-hand domain-containing protein</fullName>
    </recommendedName>
</protein>
<dbReference type="AlphaFoldDB" id="A0A4Y6PQ04"/>
<reference evidence="2 3" key="1">
    <citation type="submission" date="2019-06" db="EMBL/GenBank/DDBJ databases">
        <title>Persicimonas caeni gen. nov., sp. nov., a predatory bacterium isolated from solar saltern.</title>
        <authorList>
            <person name="Wang S."/>
        </authorList>
    </citation>
    <scope>NUCLEOTIDE SEQUENCE [LARGE SCALE GENOMIC DNA]</scope>
    <source>
        <strain evidence="2 3">YN101</strain>
    </source>
</reference>
<dbReference type="InterPro" id="IPR002048">
    <property type="entry name" value="EF_hand_dom"/>
</dbReference>
<sequence>METSNQPQLPGVVRSARWLWRVGLVLALLAVTAMTVGCQREQVEDEEPVEAETVEPEAEEAEVAAAEEVEIEKAFTEPKENLEKQITGQAPVTEVVSERGFWVGHKDNKLFTVVAPDVSKDEMVEVNPGSVVNVTATLHTKDDAMNAVKGELDAKTRAALTEQDNVLVVADKGNVEVVSEPKAGADKKMLKVGGEEYGSFADYDADKNNLLTTRELTRGLEDREYFKEWDKNNDSKLDQKEFTNNMYTVFDADQNDRIEEKEFNVLTNNIDAVEDAEFDEWDDNDNNWLDNEEFAAQFDDADIFDAFDANDNDTVDYNEYGEGLAGVWDKNDDGFLMLDEFGFEEGVEVTLK</sequence>
<evidence type="ECO:0000313" key="2">
    <source>
        <dbReference type="EMBL" id="QDG50189.1"/>
    </source>
</evidence>
<evidence type="ECO:0000313" key="3">
    <source>
        <dbReference type="Proteomes" id="UP000315995"/>
    </source>
</evidence>
<organism evidence="2 3">
    <name type="scientific">Persicimonas caeni</name>
    <dbReference type="NCBI Taxonomy" id="2292766"/>
    <lineage>
        <taxon>Bacteria</taxon>
        <taxon>Deltaproteobacteria</taxon>
        <taxon>Bradymonadales</taxon>
        <taxon>Bradymonadaceae</taxon>
        <taxon>Persicimonas</taxon>
    </lineage>
</organism>
<accession>A0A4Y6PQ04</accession>
<dbReference type="RefSeq" id="WP_141196685.1">
    <property type="nucleotide sequence ID" value="NZ_CP041186.1"/>
</dbReference>
<dbReference type="InterPro" id="IPR011992">
    <property type="entry name" value="EF-hand-dom_pair"/>
</dbReference>
<dbReference type="PROSITE" id="PS00018">
    <property type="entry name" value="EF_HAND_1"/>
    <property type="match status" value="1"/>
</dbReference>